<name>A0AAE1DTU5_9GAST</name>
<dbReference type="EMBL" id="JAWDGP010002624">
    <property type="protein sequence ID" value="KAK3781408.1"/>
    <property type="molecule type" value="Genomic_DNA"/>
</dbReference>
<keyword evidence="2" id="KW-1185">Reference proteome</keyword>
<dbReference type="AlphaFoldDB" id="A0AAE1DTU5"/>
<organism evidence="1 2">
    <name type="scientific">Elysia crispata</name>
    <name type="common">lettuce slug</name>
    <dbReference type="NCBI Taxonomy" id="231223"/>
    <lineage>
        <taxon>Eukaryota</taxon>
        <taxon>Metazoa</taxon>
        <taxon>Spiralia</taxon>
        <taxon>Lophotrochozoa</taxon>
        <taxon>Mollusca</taxon>
        <taxon>Gastropoda</taxon>
        <taxon>Heterobranchia</taxon>
        <taxon>Euthyneura</taxon>
        <taxon>Panpulmonata</taxon>
        <taxon>Sacoglossa</taxon>
        <taxon>Placobranchoidea</taxon>
        <taxon>Plakobranchidae</taxon>
        <taxon>Elysia</taxon>
    </lineage>
</organism>
<proteinExistence type="predicted"/>
<reference evidence="1" key="1">
    <citation type="journal article" date="2023" name="G3 (Bethesda)">
        <title>A reference genome for the long-term kleptoplast-retaining sea slug Elysia crispata morphotype clarki.</title>
        <authorList>
            <person name="Eastman K.E."/>
            <person name="Pendleton A.L."/>
            <person name="Shaikh M.A."/>
            <person name="Suttiyut T."/>
            <person name="Ogas R."/>
            <person name="Tomko P."/>
            <person name="Gavelis G."/>
            <person name="Widhalm J.R."/>
            <person name="Wisecaver J.H."/>
        </authorList>
    </citation>
    <scope>NUCLEOTIDE SEQUENCE</scope>
    <source>
        <strain evidence="1">ECLA1</strain>
    </source>
</reference>
<gene>
    <name evidence="1" type="ORF">RRG08_019034</name>
</gene>
<sequence length="149" mass="15479">MNFARDCQTVHPNRCSSFTITLAARVSGSRDSPAKVLPVLGMCVGLNLCSEGVRQQGQSGQSSPSSGNVCWAESASVSSSRDSPAKALPVLGMCVGLNLCSEGVRQQGQSGQSSPSSGNVCWAESMQRGCQAAGTVRPKLSQLWECVLG</sequence>
<accession>A0AAE1DTU5</accession>
<evidence type="ECO:0000313" key="2">
    <source>
        <dbReference type="Proteomes" id="UP001283361"/>
    </source>
</evidence>
<comment type="caution">
    <text evidence="1">The sequence shown here is derived from an EMBL/GenBank/DDBJ whole genome shotgun (WGS) entry which is preliminary data.</text>
</comment>
<protein>
    <submittedName>
        <fullName evidence="1">Uncharacterized protein</fullName>
    </submittedName>
</protein>
<evidence type="ECO:0000313" key="1">
    <source>
        <dbReference type="EMBL" id="KAK3781408.1"/>
    </source>
</evidence>
<dbReference type="Proteomes" id="UP001283361">
    <property type="component" value="Unassembled WGS sequence"/>
</dbReference>